<proteinExistence type="predicted"/>
<sequence length="248" mass="27302">MSHHFIASFRINDQAGAVPGLGSCLGWLGGRLIAMAHRRGGGGIKTDVDKDRTRLRRTVFPLRQFMVVIPELGGWWWVMLPVGLVTLCQDWVAWCYTACEMVPSCRLGGGKHGELVGCEMGKCELDELFLVFLPIISPSSLLFRLALARVSLFEICSIESAPLRPRLGESTDDGAAKTKLTTELTEEKIHDTYLLAPFVHRYIAVHTNNTQLSFPPASPPTLTTEAAPTREKLPLSSDEVLSRAIGIM</sequence>
<evidence type="ECO:0000313" key="2">
    <source>
        <dbReference type="Proteomes" id="UP000717696"/>
    </source>
</evidence>
<dbReference type="AlphaFoldDB" id="A0A9P9J9M0"/>
<dbReference type="EMBL" id="JAGMUU010000007">
    <property type="protein sequence ID" value="KAH7149376.1"/>
    <property type="molecule type" value="Genomic_DNA"/>
</dbReference>
<name>A0A9P9J9M0_9HYPO</name>
<dbReference type="Proteomes" id="UP000717696">
    <property type="component" value="Unassembled WGS sequence"/>
</dbReference>
<gene>
    <name evidence="1" type="ORF">B0J13DRAFT_524018</name>
</gene>
<keyword evidence="2" id="KW-1185">Reference proteome</keyword>
<protein>
    <submittedName>
        <fullName evidence="1">Uncharacterized protein</fullName>
    </submittedName>
</protein>
<evidence type="ECO:0000313" key="1">
    <source>
        <dbReference type="EMBL" id="KAH7149376.1"/>
    </source>
</evidence>
<organism evidence="1 2">
    <name type="scientific">Dactylonectria estremocensis</name>
    <dbReference type="NCBI Taxonomy" id="1079267"/>
    <lineage>
        <taxon>Eukaryota</taxon>
        <taxon>Fungi</taxon>
        <taxon>Dikarya</taxon>
        <taxon>Ascomycota</taxon>
        <taxon>Pezizomycotina</taxon>
        <taxon>Sordariomycetes</taxon>
        <taxon>Hypocreomycetidae</taxon>
        <taxon>Hypocreales</taxon>
        <taxon>Nectriaceae</taxon>
        <taxon>Dactylonectria</taxon>
    </lineage>
</organism>
<comment type="caution">
    <text evidence="1">The sequence shown here is derived from an EMBL/GenBank/DDBJ whole genome shotgun (WGS) entry which is preliminary data.</text>
</comment>
<accession>A0A9P9J9M0</accession>
<reference evidence="1" key="1">
    <citation type="journal article" date="2021" name="Nat. Commun.">
        <title>Genetic determinants of endophytism in the Arabidopsis root mycobiome.</title>
        <authorList>
            <person name="Mesny F."/>
            <person name="Miyauchi S."/>
            <person name="Thiergart T."/>
            <person name="Pickel B."/>
            <person name="Atanasova L."/>
            <person name="Karlsson M."/>
            <person name="Huettel B."/>
            <person name="Barry K.W."/>
            <person name="Haridas S."/>
            <person name="Chen C."/>
            <person name="Bauer D."/>
            <person name="Andreopoulos W."/>
            <person name="Pangilinan J."/>
            <person name="LaButti K."/>
            <person name="Riley R."/>
            <person name="Lipzen A."/>
            <person name="Clum A."/>
            <person name="Drula E."/>
            <person name="Henrissat B."/>
            <person name="Kohler A."/>
            <person name="Grigoriev I.V."/>
            <person name="Martin F.M."/>
            <person name="Hacquard S."/>
        </authorList>
    </citation>
    <scope>NUCLEOTIDE SEQUENCE</scope>
    <source>
        <strain evidence="1">MPI-CAGE-AT-0021</strain>
    </source>
</reference>